<evidence type="ECO:0000313" key="2">
    <source>
        <dbReference type="EMBL" id="GAB1311985.1"/>
    </source>
</evidence>
<dbReference type="GeneID" id="98172940"/>
<gene>
    <name evidence="2" type="ORF">MFIFM68171_02195</name>
</gene>
<reference evidence="2 3" key="1">
    <citation type="submission" date="2024-09" db="EMBL/GenBank/DDBJ databases">
        <title>Itraconazole resistance in Madurella fahalii resulting from another homologue of gene encoding cytochrome P450 14-alpha sterol demethylase (CYP51).</title>
        <authorList>
            <person name="Yoshioka I."/>
            <person name="Fahal A.H."/>
            <person name="Kaneko S."/>
            <person name="Yaguchi T."/>
        </authorList>
    </citation>
    <scope>NUCLEOTIDE SEQUENCE [LARGE SCALE GENOMIC DNA]</scope>
    <source>
        <strain evidence="2 3">IFM 68171</strain>
    </source>
</reference>
<name>A0ABQ0G352_9PEZI</name>
<comment type="caution">
    <text evidence="2">The sequence shown here is derived from an EMBL/GenBank/DDBJ whole genome shotgun (WGS) entry which is preliminary data.</text>
</comment>
<evidence type="ECO:0000313" key="3">
    <source>
        <dbReference type="Proteomes" id="UP001628179"/>
    </source>
</evidence>
<dbReference type="RefSeq" id="XP_070913718.1">
    <property type="nucleotide sequence ID" value="XM_071057617.1"/>
</dbReference>
<dbReference type="Proteomes" id="UP001628179">
    <property type="component" value="Unassembled WGS sequence"/>
</dbReference>
<proteinExistence type="predicted"/>
<evidence type="ECO:0000256" key="1">
    <source>
        <dbReference type="SAM" id="MobiDB-lite"/>
    </source>
</evidence>
<keyword evidence="3" id="KW-1185">Reference proteome</keyword>
<sequence length="139" mass="14808">MGRQPSPHNITPVDDTQPGESAVAVDAADTQQHGKQTPTTPDVTASNGWEAVDTNDASVKSLWAKQTGRGRALAERYGLRDPRPLLTTTPESGDCVWLFASSGKHYVWNEVEGTLFAIVSPSTLAEITTLMGPSGFKGV</sequence>
<feature type="compositionally biased region" description="Polar residues" evidence="1">
    <location>
        <begin position="29"/>
        <end position="47"/>
    </location>
</feature>
<dbReference type="EMBL" id="BAAFSV010000001">
    <property type="protein sequence ID" value="GAB1311985.1"/>
    <property type="molecule type" value="Genomic_DNA"/>
</dbReference>
<protein>
    <submittedName>
        <fullName evidence="2">Uncharacterized protein</fullName>
    </submittedName>
</protein>
<feature type="region of interest" description="Disordered" evidence="1">
    <location>
        <begin position="1"/>
        <end position="48"/>
    </location>
</feature>
<organism evidence="2 3">
    <name type="scientific">Madurella fahalii</name>
    <dbReference type="NCBI Taxonomy" id="1157608"/>
    <lineage>
        <taxon>Eukaryota</taxon>
        <taxon>Fungi</taxon>
        <taxon>Dikarya</taxon>
        <taxon>Ascomycota</taxon>
        <taxon>Pezizomycotina</taxon>
        <taxon>Sordariomycetes</taxon>
        <taxon>Sordariomycetidae</taxon>
        <taxon>Sordariales</taxon>
        <taxon>Sordariales incertae sedis</taxon>
        <taxon>Madurella</taxon>
    </lineage>
</organism>
<accession>A0ABQ0G352</accession>